<comment type="caution">
    <text evidence="1">The sequence shown here is derived from an EMBL/GenBank/DDBJ whole genome shotgun (WGS) entry which is preliminary data.</text>
</comment>
<evidence type="ECO:0000313" key="1">
    <source>
        <dbReference type="EMBL" id="OGC47984.1"/>
    </source>
</evidence>
<dbReference type="Proteomes" id="UP000177458">
    <property type="component" value="Unassembled WGS sequence"/>
</dbReference>
<dbReference type="AlphaFoldDB" id="A0A1F4USR0"/>
<dbReference type="NCBIfam" id="NF037982">
    <property type="entry name" value="Nramp_1"/>
    <property type="match status" value="1"/>
</dbReference>
<reference evidence="1 2" key="1">
    <citation type="journal article" date="2016" name="Nat. Commun.">
        <title>Thousands of microbial genomes shed light on interconnected biogeochemical processes in an aquifer system.</title>
        <authorList>
            <person name="Anantharaman K."/>
            <person name="Brown C.T."/>
            <person name="Hug L.A."/>
            <person name="Sharon I."/>
            <person name="Castelle C.J."/>
            <person name="Probst A.J."/>
            <person name="Thomas B.C."/>
            <person name="Singh A."/>
            <person name="Wilkins M.J."/>
            <person name="Karaoz U."/>
            <person name="Brodie E.L."/>
            <person name="Williams K.H."/>
            <person name="Hubbard S.S."/>
            <person name="Banfield J.F."/>
        </authorList>
    </citation>
    <scope>NUCLEOTIDE SEQUENCE [LARGE SCALE GENOMIC DNA]</scope>
</reference>
<gene>
    <name evidence="1" type="ORF">A3A69_00580</name>
</gene>
<evidence type="ECO:0000313" key="2">
    <source>
        <dbReference type="Proteomes" id="UP000177458"/>
    </source>
</evidence>
<proteinExistence type="predicted"/>
<organism evidence="1 2">
    <name type="scientific">candidate division WWE3 bacterium RIFCSPLOWO2_01_FULL_37_15</name>
    <dbReference type="NCBI Taxonomy" id="1802622"/>
    <lineage>
        <taxon>Bacteria</taxon>
        <taxon>Katanobacteria</taxon>
    </lineage>
</organism>
<name>A0A1F4USR0_UNCKA</name>
<protein>
    <submittedName>
        <fullName evidence="1">Uncharacterized protein</fullName>
    </submittedName>
</protein>
<dbReference type="EMBL" id="MEVF01000052">
    <property type="protein sequence ID" value="OGC47984.1"/>
    <property type="molecule type" value="Genomic_DNA"/>
</dbReference>
<accession>A0A1F4USR0</accession>
<sequence>MNLRPLNIREFPKALPLKKLLGPSFIILGLGLGSGEVILWPFLASNFGLGIIWGAIIGITFQFFMNLEIERYALVNGESIFVGFARKLKWLPFWFIFSTFIPWIWPGIAASSAKLFGAILEYKNTSVLTIILLVLIGLILSLGPFLYKTVENLQKILIAIGVPSIFILAIILANESAWGNLAKGVVGIGENYFLLPLGIPLATFLAAFAYSGAGGNLNLAQSYYIKEKGYGMGKYSGKITSFLTGKKEEVSLTGSTFEINPENITEFKRWWKNINIEHFLVFWLTGTVTILLLALLSYSTTYNTGQSVSNINFVISEANVIGERLAPFMGTFFLLITGLTLFGTQLTVFDATSRILSENIILASGGKLWEKHIRITYYIVLWLQIIAGIFVLLLGFTEPLQLVVTAAVLNAFTMFVHVGLTLWLNKTSLASQLKPSGWRVAILTAAFLIYGGFSIYTIADKLF</sequence>